<dbReference type="Gene3D" id="2.60.120.10">
    <property type="entry name" value="Jelly Rolls"/>
    <property type="match status" value="1"/>
</dbReference>
<dbReference type="Gene3D" id="1.10.260.40">
    <property type="entry name" value="lambda repressor-like DNA-binding domains"/>
    <property type="match status" value="1"/>
</dbReference>
<dbReference type="Pfam" id="PF07883">
    <property type="entry name" value="Cupin_2"/>
    <property type="match status" value="1"/>
</dbReference>
<feature type="domain" description="HTH cro/C1-type" evidence="2">
    <location>
        <begin position="13"/>
        <end position="67"/>
    </location>
</feature>
<dbReference type="PROSITE" id="PS50943">
    <property type="entry name" value="HTH_CROC1"/>
    <property type="match status" value="1"/>
</dbReference>
<protein>
    <submittedName>
        <fullName evidence="3">Helix-turn-helix</fullName>
    </submittedName>
</protein>
<name>A0A1H7W8E0_9BURK</name>
<reference evidence="4" key="1">
    <citation type="submission" date="2016-10" db="EMBL/GenBank/DDBJ databases">
        <authorList>
            <person name="Varghese N."/>
            <person name="Submissions S."/>
        </authorList>
    </citation>
    <scope>NUCLEOTIDE SEQUENCE [LARGE SCALE GENOMIC DNA]</scope>
    <source>
        <strain evidence="4">LMG 26416</strain>
    </source>
</reference>
<dbReference type="SUPFAM" id="SSF47413">
    <property type="entry name" value="lambda repressor-like DNA-binding domains"/>
    <property type="match status" value="1"/>
</dbReference>
<dbReference type="GO" id="GO:0003677">
    <property type="term" value="F:DNA binding"/>
    <property type="evidence" value="ECO:0007669"/>
    <property type="project" value="UniProtKB-KW"/>
</dbReference>
<evidence type="ECO:0000313" key="4">
    <source>
        <dbReference type="Proteomes" id="UP000199120"/>
    </source>
</evidence>
<dbReference type="EMBL" id="FOAJ01000034">
    <property type="protein sequence ID" value="SEM17826.1"/>
    <property type="molecule type" value="Genomic_DNA"/>
</dbReference>
<dbReference type="Proteomes" id="UP000199120">
    <property type="component" value="Unassembled WGS sequence"/>
</dbReference>
<dbReference type="SMART" id="SM00530">
    <property type="entry name" value="HTH_XRE"/>
    <property type="match status" value="1"/>
</dbReference>
<keyword evidence="4" id="KW-1185">Reference proteome</keyword>
<dbReference type="CDD" id="cd02209">
    <property type="entry name" value="cupin_XRE_C"/>
    <property type="match status" value="1"/>
</dbReference>
<dbReference type="InterPro" id="IPR011051">
    <property type="entry name" value="RmlC_Cupin_sf"/>
</dbReference>
<dbReference type="InterPro" id="IPR013096">
    <property type="entry name" value="Cupin_2"/>
</dbReference>
<evidence type="ECO:0000313" key="3">
    <source>
        <dbReference type="EMBL" id="SEM17826.1"/>
    </source>
</evidence>
<dbReference type="InterPro" id="IPR010982">
    <property type="entry name" value="Lambda_DNA-bd_dom_sf"/>
</dbReference>
<dbReference type="CDD" id="cd00093">
    <property type="entry name" value="HTH_XRE"/>
    <property type="match status" value="1"/>
</dbReference>
<dbReference type="STRING" id="416943.SAMN05445871_5604"/>
<dbReference type="GO" id="GO:0005829">
    <property type="term" value="C:cytosol"/>
    <property type="evidence" value="ECO:0007669"/>
    <property type="project" value="TreeGrafter"/>
</dbReference>
<organism evidence="3 4">
    <name type="scientific">Paraburkholderia caballeronis</name>
    <dbReference type="NCBI Taxonomy" id="416943"/>
    <lineage>
        <taxon>Bacteria</taxon>
        <taxon>Pseudomonadati</taxon>
        <taxon>Pseudomonadota</taxon>
        <taxon>Betaproteobacteria</taxon>
        <taxon>Burkholderiales</taxon>
        <taxon>Burkholderiaceae</taxon>
        <taxon>Paraburkholderia</taxon>
    </lineage>
</organism>
<evidence type="ECO:0000259" key="2">
    <source>
        <dbReference type="PROSITE" id="PS50943"/>
    </source>
</evidence>
<keyword evidence="1" id="KW-0238">DNA-binding</keyword>
<dbReference type="Pfam" id="PF01381">
    <property type="entry name" value="HTH_3"/>
    <property type="match status" value="1"/>
</dbReference>
<dbReference type="InterPro" id="IPR001387">
    <property type="entry name" value="Cro/C1-type_HTH"/>
</dbReference>
<proteinExistence type="predicted"/>
<dbReference type="GO" id="GO:0003700">
    <property type="term" value="F:DNA-binding transcription factor activity"/>
    <property type="evidence" value="ECO:0007669"/>
    <property type="project" value="TreeGrafter"/>
</dbReference>
<dbReference type="PANTHER" id="PTHR46797">
    <property type="entry name" value="HTH-TYPE TRANSCRIPTIONAL REGULATOR"/>
    <property type="match status" value="1"/>
</dbReference>
<dbReference type="PANTHER" id="PTHR46797:SF11">
    <property type="entry name" value="HTH-TYPE TRANSCRIPTIONAL REGULATOR PUUR"/>
    <property type="match status" value="1"/>
</dbReference>
<gene>
    <name evidence="3" type="ORF">SAMN05192542_13413</name>
</gene>
<evidence type="ECO:0000256" key="1">
    <source>
        <dbReference type="ARBA" id="ARBA00023125"/>
    </source>
</evidence>
<dbReference type="AlphaFoldDB" id="A0A1H7W8E0"/>
<accession>A0A1H7W8E0</accession>
<dbReference type="InterPro" id="IPR014710">
    <property type="entry name" value="RmlC-like_jellyroll"/>
</dbReference>
<sequence>MSAEMSTEVANRLRYVRKKNGLSQRELAKRAGVTNGTISLIEQGRVSPSVGSLKKLLECIPMSLAEFFTFDLGENNAMVSRRGEMPNLGNAAIEFYLAGANRNMKDRNMCIMREVYQPLADTGPEMLSHAGHEGGFVVAGQLELTVDGTTWLLDPGDSYYFESRFPHRFRNPSADLVCEVVSANSPPTF</sequence>
<dbReference type="InterPro" id="IPR050807">
    <property type="entry name" value="TransReg_Diox_bact_type"/>
</dbReference>
<dbReference type="SUPFAM" id="SSF51182">
    <property type="entry name" value="RmlC-like cupins"/>
    <property type="match status" value="1"/>
</dbReference>